<dbReference type="RefSeq" id="WP_153249703.1">
    <property type="nucleotide sequence ID" value="NZ_CP044205.1"/>
</dbReference>
<proteinExistence type="predicted"/>
<dbReference type="AlphaFoldDB" id="A0A5Q0BIS9"/>
<dbReference type="InParanoid" id="A0A5Q0BIS9"/>
<organism evidence="1 2">
    <name type="scientific">Candidatus Methylospira mobilis</name>
    <dbReference type="NCBI Taxonomy" id="1808979"/>
    <lineage>
        <taxon>Bacteria</taxon>
        <taxon>Pseudomonadati</taxon>
        <taxon>Pseudomonadota</taxon>
        <taxon>Gammaproteobacteria</taxon>
        <taxon>Methylococcales</taxon>
        <taxon>Methylococcaceae</taxon>
        <taxon>Candidatus Methylospira</taxon>
    </lineage>
</organism>
<evidence type="ECO:0000313" key="2">
    <source>
        <dbReference type="Proteomes" id="UP000325755"/>
    </source>
</evidence>
<dbReference type="KEGG" id="mmob:F6R98_14715"/>
<evidence type="ECO:0000313" key="1">
    <source>
        <dbReference type="EMBL" id="QFY43723.1"/>
    </source>
</evidence>
<dbReference type="OrthoDB" id="7345868at2"/>
<dbReference type="EMBL" id="CP044205">
    <property type="protein sequence ID" value="QFY43723.1"/>
    <property type="molecule type" value="Genomic_DNA"/>
</dbReference>
<protein>
    <submittedName>
        <fullName evidence="1">Cation transporter</fullName>
    </submittedName>
</protein>
<sequence length="204" mass="22986">MSILQQIVLRHRAEGYVRFSLPASLCDGDRVRRIEWALKQHAAVSSARIYAGARKLAIRYVEGIADLRAIAALLKDIVLGVDAIVVPSACCTASVGTGLVSGPDGSGVDGLSRWLRAKYQEIGETLTALGIVIRNTFGWKSQKGFLKHSDLTDFLTDILVLYLIRAHWHAITELWLKRPWLYRYEWMATIYMIFLLMRSKLPKN</sequence>
<reference evidence="1 2" key="1">
    <citation type="submission" date="2019-09" db="EMBL/GenBank/DDBJ databases">
        <title>Ecophysiology of the spiral-shaped methanotroph Methylospira mobilis as revealed by the complete genome sequence.</title>
        <authorList>
            <person name="Oshkin I.Y."/>
            <person name="Dedysh S.N."/>
            <person name="Miroshnikov K."/>
            <person name="Danilova O.V."/>
            <person name="Hakobyan A."/>
            <person name="Liesack W."/>
        </authorList>
    </citation>
    <scope>NUCLEOTIDE SEQUENCE [LARGE SCALE GENOMIC DNA]</scope>
    <source>
        <strain evidence="1 2">Shm1</strain>
    </source>
</reference>
<gene>
    <name evidence="1" type="ORF">F6R98_14715</name>
</gene>
<dbReference type="Proteomes" id="UP000325755">
    <property type="component" value="Chromosome"/>
</dbReference>
<keyword evidence="2" id="KW-1185">Reference proteome</keyword>
<name>A0A5Q0BIS9_9GAMM</name>
<accession>A0A5Q0BIS9</accession>